<comment type="caution">
    <text evidence="2">The sequence shown here is derived from an EMBL/GenBank/DDBJ whole genome shotgun (WGS) entry which is preliminary data.</text>
</comment>
<protein>
    <submittedName>
        <fullName evidence="2">Uncharacterized protein</fullName>
    </submittedName>
</protein>
<name>A0ABQ8RUY5_PERAM</name>
<evidence type="ECO:0000256" key="1">
    <source>
        <dbReference type="SAM" id="Coils"/>
    </source>
</evidence>
<dbReference type="EMBL" id="JAJSOF020000042">
    <property type="protein sequence ID" value="KAJ4425516.1"/>
    <property type="molecule type" value="Genomic_DNA"/>
</dbReference>
<evidence type="ECO:0000313" key="2">
    <source>
        <dbReference type="EMBL" id="KAJ4425516.1"/>
    </source>
</evidence>
<proteinExistence type="predicted"/>
<dbReference type="Proteomes" id="UP001148838">
    <property type="component" value="Unassembled WGS sequence"/>
</dbReference>
<gene>
    <name evidence="2" type="ORF">ANN_27710</name>
</gene>
<keyword evidence="3" id="KW-1185">Reference proteome</keyword>
<accession>A0ABQ8RUY5</accession>
<reference evidence="2 3" key="1">
    <citation type="journal article" date="2022" name="Allergy">
        <title>Genome assembly and annotation of Periplaneta americana reveal a comprehensive cockroach allergen profile.</title>
        <authorList>
            <person name="Wang L."/>
            <person name="Xiong Q."/>
            <person name="Saelim N."/>
            <person name="Wang L."/>
            <person name="Nong W."/>
            <person name="Wan A.T."/>
            <person name="Shi M."/>
            <person name="Liu X."/>
            <person name="Cao Q."/>
            <person name="Hui J.H.L."/>
            <person name="Sookrung N."/>
            <person name="Leung T.F."/>
            <person name="Tungtrongchitr A."/>
            <person name="Tsui S.K.W."/>
        </authorList>
    </citation>
    <scope>NUCLEOTIDE SEQUENCE [LARGE SCALE GENOMIC DNA]</scope>
    <source>
        <strain evidence="2">PWHHKU_190912</strain>
    </source>
</reference>
<sequence length="92" mass="10676">MGRRNRSQEEDVDDCVKRSMLDAWKDPAMLQQLANLLRDSLLDELKAVLDRNTEVIQRLEMAMIEKEKKIIELEEKLEEKTDSLDNISDASA</sequence>
<keyword evidence="1" id="KW-0175">Coiled coil</keyword>
<evidence type="ECO:0000313" key="3">
    <source>
        <dbReference type="Proteomes" id="UP001148838"/>
    </source>
</evidence>
<feature type="coiled-coil region" evidence="1">
    <location>
        <begin position="42"/>
        <end position="90"/>
    </location>
</feature>
<organism evidence="2 3">
    <name type="scientific">Periplaneta americana</name>
    <name type="common">American cockroach</name>
    <name type="synonym">Blatta americana</name>
    <dbReference type="NCBI Taxonomy" id="6978"/>
    <lineage>
        <taxon>Eukaryota</taxon>
        <taxon>Metazoa</taxon>
        <taxon>Ecdysozoa</taxon>
        <taxon>Arthropoda</taxon>
        <taxon>Hexapoda</taxon>
        <taxon>Insecta</taxon>
        <taxon>Pterygota</taxon>
        <taxon>Neoptera</taxon>
        <taxon>Polyneoptera</taxon>
        <taxon>Dictyoptera</taxon>
        <taxon>Blattodea</taxon>
        <taxon>Blattoidea</taxon>
        <taxon>Blattidae</taxon>
        <taxon>Blattinae</taxon>
        <taxon>Periplaneta</taxon>
    </lineage>
</organism>